<gene>
    <name evidence="2" type="primary">106088878</name>
</gene>
<keyword evidence="1" id="KW-0732">Signal</keyword>
<organism evidence="2 3">
    <name type="scientific">Stomoxys calcitrans</name>
    <name type="common">Stable fly</name>
    <name type="synonym">Conops calcitrans</name>
    <dbReference type="NCBI Taxonomy" id="35570"/>
    <lineage>
        <taxon>Eukaryota</taxon>
        <taxon>Metazoa</taxon>
        <taxon>Ecdysozoa</taxon>
        <taxon>Arthropoda</taxon>
        <taxon>Hexapoda</taxon>
        <taxon>Insecta</taxon>
        <taxon>Pterygota</taxon>
        <taxon>Neoptera</taxon>
        <taxon>Endopterygota</taxon>
        <taxon>Diptera</taxon>
        <taxon>Brachycera</taxon>
        <taxon>Muscomorpha</taxon>
        <taxon>Muscoidea</taxon>
        <taxon>Muscidae</taxon>
        <taxon>Stomoxys</taxon>
    </lineage>
</organism>
<dbReference type="PANTHER" id="PTHR21253:SF0">
    <property type="entry name" value="F-BOX ONLY PROTEIN 11-RELATED"/>
    <property type="match status" value="1"/>
</dbReference>
<protein>
    <submittedName>
        <fullName evidence="2">Uncharacterized protein</fullName>
    </submittedName>
</protein>
<feature type="chain" id="PRO_5009325362" evidence="1">
    <location>
        <begin position="21"/>
        <end position="199"/>
    </location>
</feature>
<name>A0A1I8NQQ6_STOCA</name>
<dbReference type="PANTHER" id="PTHR21253">
    <property type="entry name" value="F-BOX ONLY PROTEIN 11-RELATED"/>
    <property type="match status" value="1"/>
</dbReference>
<dbReference type="Pfam" id="PF07841">
    <property type="entry name" value="DM4_12"/>
    <property type="match status" value="1"/>
</dbReference>
<dbReference type="EnsemblMetazoa" id="SCAU001212-RA">
    <property type="protein sequence ID" value="SCAU001212-PA"/>
    <property type="gene ID" value="SCAU001212"/>
</dbReference>
<dbReference type="Proteomes" id="UP000095300">
    <property type="component" value="Unassembled WGS sequence"/>
</dbReference>
<reference evidence="2" key="1">
    <citation type="submission" date="2020-05" db="UniProtKB">
        <authorList>
            <consortium name="EnsemblMetazoa"/>
        </authorList>
    </citation>
    <scope>IDENTIFICATION</scope>
    <source>
        <strain evidence="2">USDA</strain>
    </source>
</reference>
<evidence type="ECO:0000256" key="1">
    <source>
        <dbReference type="SAM" id="SignalP"/>
    </source>
</evidence>
<feature type="signal peptide" evidence="1">
    <location>
        <begin position="1"/>
        <end position="20"/>
    </location>
</feature>
<dbReference type="AlphaFoldDB" id="A0A1I8NQQ6"/>
<dbReference type="OrthoDB" id="8180611at2759"/>
<sequence length="199" mass="22710">MAFISLQFAVLLLCVRPARLYANATASRYDAVVKRQKRFLVFEKGASITLQGNNAKSILPGVPRGLNVLFEYTVFYDLPTGLDLIKKKFAALESRFTTKTPDRLGTMRHGFQPRNCFMRTLCEARHLLLPYGYSLLHDVIHIFLSYTIPWVARHEQFSRSLSGHHTINDCSKFYGAHCRVSWLSYVTTAVHGSFADFIE</sequence>
<keyword evidence="3" id="KW-1185">Reference proteome</keyword>
<dbReference type="SMART" id="SM00718">
    <property type="entry name" value="DM4_12"/>
    <property type="match status" value="1"/>
</dbReference>
<dbReference type="InterPro" id="IPR006631">
    <property type="entry name" value="DM4_12"/>
</dbReference>
<proteinExistence type="predicted"/>
<dbReference type="VEuPathDB" id="VectorBase:SCAU001212"/>
<accession>A0A1I8NQQ6</accession>
<evidence type="ECO:0000313" key="2">
    <source>
        <dbReference type="EnsemblMetazoa" id="SCAU001212-PA"/>
    </source>
</evidence>
<evidence type="ECO:0000313" key="3">
    <source>
        <dbReference type="Proteomes" id="UP000095300"/>
    </source>
</evidence>